<evidence type="ECO:0000256" key="4">
    <source>
        <dbReference type="SAM" id="MobiDB-lite"/>
    </source>
</evidence>
<name>A0A0L7KM80_OPEBR</name>
<dbReference type="InterPro" id="IPR036872">
    <property type="entry name" value="CH_dom_sf"/>
</dbReference>
<evidence type="ECO:0000256" key="3">
    <source>
        <dbReference type="ARBA" id="ARBA00061655"/>
    </source>
</evidence>
<feature type="region of interest" description="Disordered" evidence="4">
    <location>
        <begin position="764"/>
        <end position="820"/>
    </location>
</feature>
<feature type="compositionally biased region" description="Basic and acidic residues" evidence="4">
    <location>
        <begin position="797"/>
        <end position="813"/>
    </location>
</feature>
<protein>
    <recommendedName>
        <fullName evidence="5">Calponin-homology (CH) domain-containing protein</fullName>
    </recommendedName>
</protein>
<feature type="non-terminal residue" evidence="6">
    <location>
        <position position="1"/>
    </location>
</feature>
<feature type="region of interest" description="Disordered" evidence="4">
    <location>
        <begin position="601"/>
        <end position="642"/>
    </location>
</feature>
<evidence type="ECO:0000313" key="6">
    <source>
        <dbReference type="EMBL" id="KOB64413.1"/>
    </source>
</evidence>
<feature type="region of interest" description="Disordered" evidence="4">
    <location>
        <begin position="184"/>
        <end position="205"/>
    </location>
</feature>
<evidence type="ECO:0000259" key="5">
    <source>
        <dbReference type="PROSITE" id="PS50021"/>
    </source>
</evidence>
<feature type="region of interest" description="Disordered" evidence="4">
    <location>
        <begin position="109"/>
        <end position="170"/>
    </location>
</feature>
<dbReference type="STRING" id="104452.A0A0L7KM80"/>
<feature type="region of interest" description="Disordered" evidence="4">
    <location>
        <begin position="836"/>
        <end position="949"/>
    </location>
</feature>
<feature type="compositionally biased region" description="Pro residues" evidence="4">
    <location>
        <begin position="622"/>
        <end position="638"/>
    </location>
</feature>
<feature type="compositionally biased region" description="Basic and acidic residues" evidence="4">
    <location>
        <begin position="125"/>
        <end position="138"/>
    </location>
</feature>
<gene>
    <name evidence="6" type="ORF">OBRU01_24320</name>
</gene>
<evidence type="ECO:0000313" key="7">
    <source>
        <dbReference type="Proteomes" id="UP000037510"/>
    </source>
</evidence>
<dbReference type="FunFam" id="1.10.418.10:FF:000009">
    <property type="entry name" value="smoothelin isoform X2"/>
    <property type="match status" value="1"/>
</dbReference>
<feature type="compositionally biased region" description="Pro residues" evidence="4">
    <location>
        <begin position="476"/>
        <end position="495"/>
    </location>
</feature>
<dbReference type="PROSITE" id="PS50021">
    <property type="entry name" value="CH"/>
    <property type="match status" value="1"/>
</dbReference>
<comment type="caution">
    <text evidence="6">The sequence shown here is derived from an EMBL/GenBank/DDBJ whole genome shotgun (WGS) entry which is preliminary data.</text>
</comment>
<dbReference type="EMBL" id="JTDY01008760">
    <property type="protein sequence ID" value="KOB64413.1"/>
    <property type="molecule type" value="Genomic_DNA"/>
</dbReference>
<sequence length="1178" mass="129150">CAAAVTDALGAAHITSETDGAGGGGADSRGESLLLPLLQGLLGGGGERLLAGLGAAPADVVADVRRSLGRLRSALAEPAAHPQARALLALADRLEDALDAADRLDGCRRRPRRRPRAARHTVGVTREELEQARRRVDADPLGLTMPDHPTSTSTGSTGTSDGAPTPERKASVDVDGTLDFHAAVEAKPKPPPPQHSISYEPPRVSHDAQTMQPVQPVERRASAQRRPDFFRHSVADATPQQPIPRMDRRPSETKSSIAAIANKFDATAQMERQQTAAISRRAPFVAPKNTVKEEQTRTFFRPLPPTYNFAAPPPPEEESKPMSRFNGNRKLRMKRANTIDIGRPLAGYRFDSDTDEDNQRAPNVPEFCPQTDNDRKFVAFMKKNEAAERDAVVNGGGPANWSNRFGNIKNAFESREREDQSRSSSASSSARRFWHTAEDTVPGVASVAPRGRRLFTESKPETVKPPWVTERREPSRVPPPQLSRQVPPPRMPPTTQPPAQILVPMLPQSPTRTGAKPFVARPIPVNQFSHAPLSAFKPPAKIMSPVSAPAHVWSPPSFGVTSPSTERAPPFPSSPRAFATSPSPPSWAPVVEPVWTVSPNANKPERNYSNGYSPAQTQPTTFDPPPPAPLTHAPPPKQVTPRTLTQNYPVKAIPSQHNLSAPELVRRMNGENNPADSLPEVDAQRLQIEFYERQIREKRRREAREPPPPSQRKDQIHKPPPPAGYTITDFTPHGGVSTFMPLQRTPDIEKARAHKIDYLPDVVTNETDRPRTPAAPHAVPGPRSPRQADLPPAVHNGDAHEHHENAHEHHENTQEPATEHSVAVARVMRGPVRGAATVTAGVRTRGDSAPTPADALRGTLDKLSSPKREALAHIERKKRSQVLRAPAPAGRSPPPVSTPHVRPSPPSLGASRESIASSESFTSAGALSRSGSWHQLSPASYKSASTSPRRVVSRAKSMHLLAVPKLFEGGIAREEVTEKRRTVEAYFAGAPQPALAPAPLRRPGGRSHQFALGRSHTMAAVSELQFLDESNADDAFEDLSPQSPQSPRSPSAAQPYFKFTDPALQSSARTIKERLLQWCRDKTRDYENVKLENFSTSWADGLAFCALLHHFLPDAFDYSQLAPDRRRHNFTLAFKVADEKAGIYPLLDVEDMVTMRKPDWKCVFTYVQSIHRRFKDEL</sequence>
<dbReference type="InterPro" id="IPR050540">
    <property type="entry name" value="F-actin_Monoox_Mical"/>
</dbReference>
<keyword evidence="7" id="KW-1185">Reference proteome</keyword>
<dbReference type="Proteomes" id="UP000037510">
    <property type="component" value="Unassembled WGS sequence"/>
</dbReference>
<comment type="similarity">
    <text evidence="3">Belongs to the smoothelin family.</text>
</comment>
<feature type="compositionally biased region" description="Pro residues" evidence="4">
    <location>
        <begin position="891"/>
        <end position="906"/>
    </location>
</feature>
<feature type="region of interest" description="Disordered" evidence="4">
    <location>
        <begin position="697"/>
        <end position="725"/>
    </location>
</feature>
<organism evidence="6 7">
    <name type="scientific">Operophtera brumata</name>
    <name type="common">Winter moth</name>
    <name type="synonym">Phalaena brumata</name>
    <dbReference type="NCBI Taxonomy" id="104452"/>
    <lineage>
        <taxon>Eukaryota</taxon>
        <taxon>Metazoa</taxon>
        <taxon>Ecdysozoa</taxon>
        <taxon>Arthropoda</taxon>
        <taxon>Hexapoda</taxon>
        <taxon>Insecta</taxon>
        <taxon>Pterygota</taxon>
        <taxon>Neoptera</taxon>
        <taxon>Endopterygota</taxon>
        <taxon>Lepidoptera</taxon>
        <taxon>Glossata</taxon>
        <taxon>Ditrysia</taxon>
        <taxon>Geometroidea</taxon>
        <taxon>Geometridae</taxon>
        <taxon>Larentiinae</taxon>
        <taxon>Operophtera</taxon>
    </lineage>
</organism>
<keyword evidence="1" id="KW-0597">Phosphoprotein</keyword>
<dbReference type="SMART" id="SM00033">
    <property type="entry name" value="CH"/>
    <property type="match status" value="1"/>
</dbReference>
<dbReference type="Pfam" id="PF00307">
    <property type="entry name" value="CH"/>
    <property type="match status" value="1"/>
</dbReference>
<feature type="region of interest" description="Disordered" evidence="4">
    <location>
        <begin position="302"/>
        <end position="323"/>
    </location>
</feature>
<feature type="region of interest" description="Disordered" evidence="4">
    <location>
        <begin position="1035"/>
        <end position="1055"/>
    </location>
</feature>
<feature type="compositionally biased region" description="Low complexity" evidence="4">
    <location>
        <begin position="1040"/>
        <end position="1055"/>
    </location>
</feature>
<feature type="compositionally biased region" description="Polar residues" evidence="4">
    <location>
        <begin position="914"/>
        <end position="948"/>
    </location>
</feature>
<feature type="region of interest" description="Disordered" evidence="4">
    <location>
        <begin position="558"/>
        <end position="585"/>
    </location>
</feature>
<dbReference type="InterPro" id="IPR001715">
    <property type="entry name" value="CH_dom"/>
</dbReference>
<keyword evidence="2" id="KW-0175">Coiled coil</keyword>
<dbReference type="SUPFAM" id="SSF47576">
    <property type="entry name" value="Calponin-homology domain, CH-domain"/>
    <property type="match status" value="1"/>
</dbReference>
<accession>A0A0L7KM80</accession>
<dbReference type="PANTHER" id="PTHR23167">
    <property type="entry name" value="CALPONIN HOMOLOGY DOMAIN-CONTAINING PROTEIN DDB_G0272472-RELATED"/>
    <property type="match status" value="1"/>
</dbReference>
<dbReference type="AlphaFoldDB" id="A0A0L7KM80"/>
<feature type="compositionally biased region" description="Low complexity" evidence="4">
    <location>
        <begin position="150"/>
        <end position="160"/>
    </location>
</feature>
<feature type="compositionally biased region" description="Basic and acidic residues" evidence="4">
    <location>
        <begin position="864"/>
        <end position="874"/>
    </location>
</feature>
<proteinExistence type="inferred from homology"/>
<feature type="domain" description="Calponin-homology (CH)" evidence="5">
    <location>
        <begin position="1069"/>
        <end position="1175"/>
    </location>
</feature>
<feature type="compositionally biased region" description="Low complexity" evidence="4">
    <location>
        <begin position="422"/>
        <end position="431"/>
    </location>
</feature>
<feature type="region of interest" description="Disordered" evidence="4">
    <location>
        <begin position="413"/>
        <end position="434"/>
    </location>
</feature>
<reference evidence="6 7" key="1">
    <citation type="journal article" date="2015" name="Genome Biol. Evol.">
        <title>The genome of winter moth (Operophtera brumata) provides a genomic perspective on sexual dimorphism and phenology.</title>
        <authorList>
            <person name="Derks M.F."/>
            <person name="Smit S."/>
            <person name="Salis L."/>
            <person name="Schijlen E."/>
            <person name="Bossers A."/>
            <person name="Mateman C."/>
            <person name="Pijl A.S."/>
            <person name="de Ridder D."/>
            <person name="Groenen M.A."/>
            <person name="Visser M.E."/>
            <person name="Megens H.J."/>
        </authorList>
    </citation>
    <scope>NUCLEOTIDE SEQUENCE [LARGE SCALE GENOMIC DNA]</scope>
    <source>
        <strain evidence="6">WM2013NL</strain>
        <tissue evidence="6">Head and thorax</tissue>
    </source>
</reference>
<dbReference type="CDD" id="cd21200">
    <property type="entry name" value="CH_SMTN-like"/>
    <property type="match status" value="1"/>
</dbReference>
<feature type="compositionally biased region" description="Basic and acidic residues" evidence="4">
    <location>
        <begin position="697"/>
        <end position="717"/>
    </location>
</feature>
<evidence type="ECO:0000256" key="2">
    <source>
        <dbReference type="ARBA" id="ARBA00023054"/>
    </source>
</evidence>
<feature type="compositionally biased region" description="Polar residues" evidence="4">
    <location>
        <begin position="601"/>
        <end position="613"/>
    </location>
</feature>
<feature type="compositionally biased region" description="Basic residues" evidence="4">
    <location>
        <begin position="109"/>
        <end position="119"/>
    </location>
</feature>
<feature type="non-terminal residue" evidence="6">
    <location>
        <position position="1178"/>
    </location>
</feature>
<dbReference type="Gene3D" id="1.10.418.10">
    <property type="entry name" value="Calponin-like domain"/>
    <property type="match status" value="1"/>
</dbReference>
<feature type="region of interest" description="Disordered" evidence="4">
    <location>
        <begin position="451"/>
        <end position="495"/>
    </location>
</feature>
<dbReference type="PANTHER" id="PTHR23167:SF88">
    <property type="entry name" value="CALPONIN-HOMOLOGY (CH) DOMAIN-CONTAINING PROTEIN"/>
    <property type="match status" value="1"/>
</dbReference>
<evidence type="ECO:0000256" key="1">
    <source>
        <dbReference type="ARBA" id="ARBA00022553"/>
    </source>
</evidence>